<dbReference type="InterPro" id="IPR036734">
    <property type="entry name" value="Neur_chan_lig-bd_sf"/>
</dbReference>
<name>A0A819L1Z7_9BILA</name>
<comment type="caution">
    <text evidence="2">The sequence shown here is derived from an EMBL/GenBank/DDBJ whole genome shotgun (WGS) entry which is preliminary data.</text>
</comment>
<sequence length="86" mass="10122">MFLIILLIWSFIKGIVCDVEMNLTHPLLNPIVYDKSIRSALNHRDVTNVSFDLSLAQLTDIWRDPKLRWNPLDWDNVSLLPIKYDK</sequence>
<organism evidence="2 3">
    <name type="scientific">Rotaria sordida</name>
    <dbReference type="NCBI Taxonomy" id="392033"/>
    <lineage>
        <taxon>Eukaryota</taxon>
        <taxon>Metazoa</taxon>
        <taxon>Spiralia</taxon>
        <taxon>Gnathifera</taxon>
        <taxon>Rotifera</taxon>
        <taxon>Eurotatoria</taxon>
        <taxon>Bdelloidea</taxon>
        <taxon>Philodinida</taxon>
        <taxon>Philodinidae</taxon>
        <taxon>Rotaria</taxon>
    </lineage>
</organism>
<feature type="chain" id="PRO_5032357709" evidence="1">
    <location>
        <begin position="18"/>
        <end position="86"/>
    </location>
</feature>
<dbReference type="AlphaFoldDB" id="A0A819L1Z7"/>
<dbReference type="Gene3D" id="2.70.170.10">
    <property type="entry name" value="Neurotransmitter-gated ion-channel ligand-binding domain"/>
    <property type="match status" value="1"/>
</dbReference>
<dbReference type="SUPFAM" id="SSF63712">
    <property type="entry name" value="Nicotinic receptor ligand binding domain-like"/>
    <property type="match status" value="1"/>
</dbReference>
<gene>
    <name evidence="2" type="ORF">JBS370_LOCUS23963</name>
</gene>
<keyword evidence="1" id="KW-0732">Signal</keyword>
<feature type="non-terminal residue" evidence="2">
    <location>
        <position position="1"/>
    </location>
</feature>
<dbReference type="GO" id="GO:0005230">
    <property type="term" value="F:extracellular ligand-gated monoatomic ion channel activity"/>
    <property type="evidence" value="ECO:0007669"/>
    <property type="project" value="InterPro"/>
</dbReference>
<accession>A0A819L1Z7</accession>
<evidence type="ECO:0000256" key="1">
    <source>
        <dbReference type="SAM" id="SignalP"/>
    </source>
</evidence>
<feature type="signal peptide" evidence="1">
    <location>
        <begin position="1"/>
        <end position="17"/>
    </location>
</feature>
<proteinExistence type="predicted"/>
<dbReference type="Proteomes" id="UP000663836">
    <property type="component" value="Unassembled WGS sequence"/>
</dbReference>
<evidence type="ECO:0000313" key="2">
    <source>
        <dbReference type="EMBL" id="CAF3958749.1"/>
    </source>
</evidence>
<evidence type="ECO:0000313" key="3">
    <source>
        <dbReference type="Proteomes" id="UP000663836"/>
    </source>
</evidence>
<dbReference type="EMBL" id="CAJOBD010003628">
    <property type="protein sequence ID" value="CAF3958749.1"/>
    <property type="molecule type" value="Genomic_DNA"/>
</dbReference>
<dbReference type="GO" id="GO:0016020">
    <property type="term" value="C:membrane"/>
    <property type="evidence" value="ECO:0007669"/>
    <property type="project" value="InterPro"/>
</dbReference>
<reference evidence="2" key="1">
    <citation type="submission" date="2021-02" db="EMBL/GenBank/DDBJ databases">
        <authorList>
            <person name="Nowell W R."/>
        </authorList>
    </citation>
    <scope>NUCLEOTIDE SEQUENCE</scope>
</reference>
<protein>
    <submittedName>
        <fullName evidence="2">Uncharacterized protein</fullName>
    </submittedName>
</protein>